<accession>A0AA40GGB6</accession>
<sequence length="83" mass="9336">MSSIVVYNSQMDRPRNSDPVKTQPIPLPRVSTGGTTKKKKGKREERNGGKRRSNCSRRDLARGGILSRAAYDQDYLRGNLCIQ</sequence>
<feature type="region of interest" description="Disordered" evidence="1">
    <location>
        <begin position="1"/>
        <end position="59"/>
    </location>
</feature>
<evidence type="ECO:0000256" key="1">
    <source>
        <dbReference type="SAM" id="MobiDB-lite"/>
    </source>
</evidence>
<reference evidence="2" key="1">
    <citation type="submission" date="2021-10" db="EMBL/GenBank/DDBJ databases">
        <title>Melipona bicolor Genome sequencing and assembly.</title>
        <authorList>
            <person name="Araujo N.S."/>
            <person name="Arias M.C."/>
        </authorList>
    </citation>
    <scope>NUCLEOTIDE SEQUENCE</scope>
    <source>
        <strain evidence="2">USP_2M_L1-L4_2017</strain>
        <tissue evidence="2">Whole body</tissue>
    </source>
</reference>
<feature type="compositionally biased region" description="Polar residues" evidence="1">
    <location>
        <begin position="1"/>
        <end position="11"/>
    </location>
</feature>
<gene>
    <name evidence="2" type="ORF">K0M31_001683</name>
</gene>
<proteinExistence type="predicted"/>
<evidence type="ECO:0000313" key="3">
    <source>
        <dbReference type="Proteomes" id="UP001177670"/>
    </source>
</evidence>
<keyword evidence="3" id="KW-1185">Reference proteome</keyword>
<protein>
    <submittedName>
        <fullName evidence="2">Uncharacterized protein</fullName>
    </submittedName>
</protein>
<evidence type="ECO:0000313" key="2">
    <source>
        <dbReference type="EMBL" id="KAK1137159.1"/>
    </source>
</evidence>
<name>A0AA40GGB6_9HYME</name>
<dbReference type="EMBL" id="JAHYIQ010000001">
    <property type="protein sequence ID" value="KAK1137159.1"/>
    <property type="molecule type" value="Genomic_DNA"/>
</dbReference>
<dbReference type="AlphaFoldDB" id="A0AA40GGB6"/>
<dbReference type="Proteomes" id="UP001177670">
    <property type="component" value="Unassembled WGS sequence"/>
</dbReference>
<organism evidence="2 3">
    <name type="scientific">Melipona bicolor</name>
    <dbReference type="NCBI Taxonomy" id="60889"/>
    <lineage>
        <taxon>Eukaryota</taxon>
        <taxon>Metazoa</taxon>
        <taxon>Ecdysozoa</taxon>
        <taxon>Arthropoda</taxon>
        <taxon>Hexapoda</taxon>
        <taxon>Insecta</taxon>
        <taxon>Pterygota</taxon>
        <taxon>Neoptera</taxon>
        <taxon>Endopterygota</taxon>
        <taxon>Hymenoptera</taxon>
        <taxon>Apocrita</taxon>
        <taxon>Aculeata</taxon>
        <taxon>Apoidea</taxon>
        <taxon>Anthophila</taxon>
        <taxon>Apidae</taxon>
        <taxon>Melipona</taxon>
    </lineage>
</organism>
<comment type="caution">
    <text evidence="2">The sequence shown here is derived from an EMBL/GenBank/DDBJ whole genome shotgun (WGS) entry which is preliminary data.</text>
</comment>